<protein>
    <recommendedName>
        <fullName evidence="4">PorV/PorQ family protein</fullName>
    </recommendedName>
</protein>
<dbReference type="AlphaFoldDB" id="A0A2N1PSM8"/>
<reference evidence="2 3" key="1">
    <citation type="journal article" date="2017" name="ISME J.">
        <title>Potential for microbial H2 and metal transformations associated with novel bacteria and archaea in deep terrestrial subsurface sediments.</title>
        <authorList>
            <person name="Hernsdorf A.W."/>
            <person name="Amano Y."/>
            <person name="Miyakawa K."/>
            <person name="Ise K."/>
            <person name="Suzuki Y."/>
            <person name="Anantharaman K."/>
            <person name="Probst A."/>
            <person name="Burstein D."/>
            <person name="Thomas B.C."/>
            <person name="Banfield J.F."/>
        </authorList>
    </citation>
    <scope>NUCLEOTIDE SEQUENCE [LARGE SCALE GENOMIC DNA]</scope>
    <source>
        <strain evidence="2">HGW-Wallbacteria-1</strain>
    </source>
</reference>
<evidence type="ECO:0000256" key="1">
    <source>
        <dbReference type="ARBA" id="ARBA00005846"/>
    </source>
</evidence>
<evidence type="ECO:0008006" key="4">
    <source>
        <dbReference type="Google" id="ProtNLM"/>
    </source>
</evidence>
<evidence type="ECO:0000313" key="2">
    <source>
        <dbReference type="EMBL" id="PKK91345.1"/>
    </source>
</evidence>
<dbReference type="Pfam" id="PF03687">
    <property type="entry name" value="UPF0164"/>
    <property type="match status" value="1"/>
</dbReference>
<comment type="similarity">
    <text evidence="1">Belongs to the UPF0164 family.</text>
</comment>
<accession>A0A2N1PSM8</accession>
<dbReference type="InterPro" id="IPR005362">
    <property type="entry name" value="UPF0164"/>
</dbReference>
<name>A0A2N1PSM8_9BACT</name>
<sequence length="318" mass="35142">MESVRNITMTVKTFRALLTAALALISIGAFITPVSASETGENGQAAAYIKMGVGARPLGMGGAFSAIADDATAAYWNPAGLVQLKSDEITTMHAVLNMDRQLNFVNYAKKLEDGSFWAFSWTRFGIDKIEERAGQNDPRGYAAGDLIGYFNDDENTYAGTYSWKIKPDVSCGVTLKYMDQSVADASARSFGMDLGLLYRINDQFSMATTLKDLSSDLRWDTGANHSDNIPWSARIGMVFKPRESLLLALDVDKTEDLDAQLHFGMEGWIQEMFGIRAGVDDGDLSLGSTIRLEQWQIDYSFTDRNFGDQHRISGKYSF</sequence>
<gene>
    <name evidence="2" type="ORF">CVV64_06140</name>
</gene>
<dbReference type="EMBL" id="PGXC01000003">
    <property type="protein sequence ID" value="PKK91345.1"/>
    <property type="molecule type" value="Genomic_DNA"/>
</dbReference>
<comment type="caution">
    <text evidence="2">The sequence shown here is derived from an EMBL/GenBank/DDBJ whole genome shotgun (WGS) entry which is preliminary data.</text>
</comment>
<evidence type="ECO:0000313" key="3">
    <source>
        <dbReference type="Proteomes" id="UP000233256"/>
    </source>
</evidence>
<dbReference type="SUPFAM" id="SSF56935">
    <property type="entry name" value="Porins"/>
    <property type="match status" value="1"/>
</dbReference>
<organism evidence="2 3">
    <name type="scientific">Candidatus Wallbacteria bacterium HGW-Wallbacteria-1</name>
    <dbReference type="NCBI Taxonomy" id="2013854"/>
    <lineage>
        <taxon>Bacteria</taxon>
        <taxon>Candidatus Walliibacteriota</taxon>
    </lineage>
</organism>
<dbReference type="NCBIfam" id="NF033709">
    <property type="entry name" value="PorV_fam"/>
    <property type="match status" value="1"/>
</dbReference>
<dbReference type="Gene3D" id="2.40.160.60">
    <property type="entry name" value="Outer membrane protein transport protein (OMPP1/FadL/TodX)"/>
    <property type="match status" value="1"/>
</dbReference>
<proteinExistence type="inferred from homology"/>
<dbReference type="Proteomes" id="UP000233256">
    <property type="component" value="Unassembled WGS sequence"/>
</dbReference>